<accession>A0A0D2FP80</accession>
<keyword evidence="3" id="KW-1185">Reference proteome</keyword>
<proteinExistence type="predicted"/>
<protein>
    <submittedName>
        <fullName evidence="2">Uncharacterized protein</fullName>
    </submittedName>
</protein>
<dbReference type="Proteomes" id="UP000054266">
    <property type="component" value="Unassembled WGS sequence"/>
</dbReference>
<organism evidence="2 3">
    <name type="scientific">Phialophora macrospora</name>
    <dbReference type="NCBI Taxonomy" id="1851006"/>
    <lineage>
        <taxon>Eukaryota</taxon>
        <taxon>Fungi</taxon>
        <taxon>Dikarya</taxon>
        <taxon>Ascomycota</taxon>
        <taxon>Pezizomycotina</taxon>
        <taxon>Eurotiomycetes</taxon>
        <taxon>Chaetothyriomycetidae</taxon>
        <taxon>Chaetothyriales</taxon>
        <taxon>Herpotrichiellaceae</taxon>
        <taxon>Phialophora</taxon>
    </lineage>
</organism>
<reference evidence="2 3" key="1">
    <citation type="submission" date="2015-01" db="EMBL/GenBank/DDBJ databases">
        <title>The Genome Sequence of Capronia semiimmersa CBS27337.</title>
        <authorList>
            <consortium name="The Broad Institute Genomics Platform"/>
            <person name="Cuomo C."/>
            <person name="de Hoog S."/>
            <person name="Gorbushina A."/>
            <person name="Stielow B."/>
            <person name="Teixiera M."/>
            <person name="Abouelleil A."/>
            <person name="Chapman S.B."/>
            <person name="Priest M."/>
            <person name="Young S.K."/>
            <person name="Wortman J."/>
            <person name="Nusbaum C."/>
            <person name="Birren B."/>
        </authorList>
    </citation>
    <scope>NUCLEOTIDE SEQUENCE [LARGE SCALE GENOMIC DNA]</scope>
    <source>
        <strain evidence="2 3">CBS 27337</strain>
    </source>
</reference>
<sequence length="359" mass="39175">MPNKKSKANASKGKTSVEPPTTAAASRVPRNPPPSNMSDDFRKKNMEAKNLIMATLVPGSEAWKIAEPIELASTIMKTLEAKYAPKDATGKPLRGKDLVAWNATNTGKNELVGLLGLDIYDGATSTEFIEDFVAGKPMDKYMYLYREKLAAAHASRLKKQSGITAEDPSKAQAASGVADRLKTKSGKEEVKPRPNRPSSQAVASPPFQAPNESRSQPQAQPPVQPPDEAELPIPETFDLPAQVSTSPPASSPVSSRWKAHPVKHESYLSEHQATLFAHHDVDRKKQIQVAATKVLMQKLPTRDLRLLWAVLYGGENAPWPGSCSSVIPGVTSLQWGGKNYEIDYKTCVWSWNNKADEKG</sequence>
<feature type="region of interest" description="Disordered" evidence="1">
    <location>
        <begin position="160"/>
        <end position="233"/>
    </location>
</feature>
<name>A0A0D2FP80_9EURO</name>
<dbReference type="EMBL" id="KN846957">
    <property type="protein sequence ID" value="KIW70088.1"/>
    <property type="molecule type" value="Genomic_DNA"/>
</dbReference>
<evidence type="ECO:0000313" key="3">
    <source>
        <dbReference type="Proteomes" id="UP000054266"/>
    </source>
</evidence>
<evidence type="ECO:0000313" key="2">
    <source>
        <dbReference type="EMBL" id="KIW70088.1"/>
    </source>
</evidence>
<dbReference type="HOGENOM" id="CLU_044095_0_0_1"/>
<evidence type="ECO:0000256" key="1">
    <source>
        <dbReference type="SAM" id="MobiDB-lite"/>
    </source>
</evidence>
<feature type="compositionally biased region" description="Basic and acidic residues" evidence="1">
    <location>
        <begin position="179"/>
        <end position="192"/>
    </location>
</feature>
<dbReference type="AlphaFoldDB" id="A0A0D2FP80"/>
<dbReference type="STRING" id="5601.A0A0D2FP80"/>
<gene>
    <name evidence="2" type="ORF">PV04_02394</name>
</gene>
<feature type="region of interest" description="Disordered" evidence="1">
    <location>
        <begin position="1"/>
        <end position="41"/>
    </location>
</feature>